<dbReference type="InParanoid" id="A0A0L0H7R3"/>
<dbReference type="EMBL" id="KQ257466">
    <property type="protein sequence ID" value="KNC96956.1"/>
    <property type="molecule type" value="Genomic_DNA"/>
</dbReference>
<dbReference type="AlphaFoldDB" id="A0A0L0H7R3"/>
<reference evidence="1 2" key="1">
    <citation type="submission" date="2009-08" db="EMBL/GenBank/DDBJ databases">
        <title>The Genome Sequence of Spizellomyces punctatus strain DAOM BR117.</title>
        <authorList>
            <consortium name="The Broad Institute Genome Sequencing Platform"/>
            <person name="Russ C."/>
            <person name="Cuomo C."/>
            <person name="Shea T."/>
            <person name="Young S.K."/>
            <person name="Zeng Q."/>
            <person name="Koehrsen M."/>
            <person name="Haas B."/>
            <person name="Borodovsky M."/>
            <person name="Guigo R."/>
            <person name="Alvarado L."/>
            <person name="Berlin A."/>
            <person name="Bochicchio J."/>
            <person name="Borenstein D."/>
            <person name="Chapman S."/>
            <person name="Chen Z."/>
            <person name="Engels R."/>
            <person name="Freedman E."/>
            <person name="Gellesch M."/>
            <person name="Goldberg J."/>
            <person name="Griggs A."/>
            <person name="Gujja S."/>
            <person name="Heiman D."/>
            <person name="Hepburn T."/>
            <person name="Howarth C."/>
            <person name="Jen D."/>
            <person name="Larson L."/>
            <person name="Lewis B."/>
            <person name="Mehta T."/>
            <person name="Park D."/>
            <person name="Pearson M."/>
            <person name="Roberts A."/>
            <person name="Saif S."/>
            <person name="Shenoy N."/>
            <person name="Sisk P."/>
            <person name="Stolte C."/>
            <person name="Sykes S."/>
            <person name="Thomson T."/>
            <person name="Walk T."/>
            <person name="White J."/>
            <person name="Yandava C."/>
            <person name="Burger G."/>
            <person name="Gray M.W."/>
            <person name="Holland P.W.H."/>
            <person name="King N."/>
            <person name="Lang F.B.F."/>
            <person name="Roger A.J."/>
            <person name="Ruiz-Trillo I."/>
            <person name="Lander E."/>
            <person name="Nusbaum C."/>
        </authorList>
    </citation>
    <scope>NUCLEOTIDE SEQUENCE [LARGE SCALE GENOMIC DNA]</scope>
    <source>
        <strain evidence="1 2">DAOM BR117</strain>
    </source>
</reference>
<proteinExistence type="predicted"/>
<keyword evidence="2" id="KW-1185">Reference proteome</keyword>
<dbReference type="GeneID" id="27690971"/>
<organism evidence="1 2">
    <name type="scientific">Spizellomyces punctatus (strain DAOM BR117)</name>
    <dbReference type="NCBI Taxonomy" id="645134"/>
    <lineage>
        <taxon>Eukaryota</taxon>
        <taxon>Fungi</taxon>
        <taxon>Fungi incertae sedis</taxon>
        <taxon>Chytridiomycota</taxon>
        <taxon>Chytridiomycota incertae sedis</taxon>
        <taxon>Chytridiomycetes</taxon>
        <taxon>Spizellomycetales</taxon>
        <taxon>Spizellomycetaceae</taxon>
        <taxon>Spizellomyces</taxon>
    </lineage>
</organism>
<sequence>MPRPSSNLSLMVESIGDSLASIDTCPESPLPGPVSPRLQRCDVNAAFIAECDQDNNREQALIPQEIHVDRSINDRAAPHIRPATVEHSSFQTLSWGKCTEAWWEQSLECFPAHLDLSQLLAAPFKYQYAALAWIWLEKYEYYSWAAGYLSFDGNGPDLLMDPEVEELVERIGCRGSEQNS</sequence>
<dbReference type="RefSeq" id="XP_016604996.1">
    <property type="nucleotide sequence ID" value="XM_016755934.1"/>
</dbReference>
<accession>A0A0L0H7R3</accession>
<dbReference type="OrthoDB" id="10301309at2759"/>
<protein>
    <submittedName>
        <fullName evidence="1">Uncharacterized protein</fullName>
    </submittedName>
</protein>
<evidence type="ECO:0000313" key="2">
    <source>
        <dbReference type="Proteomes" id="UP000053201"/>
    </source>
</evidence>
<evidence type="ECO:0000313" key="1">
    <source>
        <dbReference type="EMBL" id="KNC96956.1"/>
    </source>
</evidence>
<gene>
    <name evidence="1" type="ORF">SPPG_07776</name>
</gene>
<dbReference type="VEuPathDB" id="FungiDB:SPPG_07776"/>
<dbReference type="Proteomes" id="UP000053201">
    <property type="component" value="Unassembled WGS sequence"/>
</dbReference>
<name>A0A0L0H7R3_SPIPD</name>